<dbReference type="GO" id="GO:0022857">
    <property type="term" value="F:transmembrane transporter activity"/>
    <property type="evidence" value="ECO:0007669"/>
    <property type="project" value="InterPro"/>
</dbReference>
<feature type="transmembrane region" description="Helical" evidence="11">
    <location>
        <begin position="71"/>
        <end position="88"/>
    </location>
</feature>
<feature type="transmembrane region" description="Helical" evidence="11">
    <location>
        <begin position="457"/>
        <end position="478"/>
    </location>
</feature>
<feature type="transmembrane region" description="Helical" evidence="11">
    <location>
        <begin position="190"/>
        <end position="217"/>
    </location>
</feature>
<evidence type="ECO:0000256" key="10">
    <source>
        <dbReference type="SAM" id="MobiDB-lite"/>
    </source>
</evidence>
<comment type="pathway">
    <text evidence="9">Metabolic intermediate biosynthesis; acetyl-CoA biosynthesis; acetyl-CoA from acetate: step 1/2.</text>
</comment>
<dbReference type="UniPathway" id="UPA00340">
    <property type="reaction ID" value="UER00458"/>
</dbReference>
<feature type="domain" description="Major facilitator superfamily (MFS) profile" evidence="12">
    <location>
        <begin position="58"/>
        <end position="582"/>
    </location>
</feature>
<dbReference type="InterPro" id="IPR000890">
    <property type="entry name" value="Aliphatic_acid_kin_short-chain"/>
</dbReference>
<dbReference type="EMBL" id="LFRF01000013">
    <property type="protein sequence ID" value="KND90359.1"/>
    <property type="molecule type" value="Genomic_DNA"/>
</dbReference>
<evidence type="ECO:0000256" key="5">
    <source>
        <dbReference type="ARBA" id="ARBA00022777"/>
    </source>
</evidence>
<feature type="transmembrane region" description="Helical" evidence="11">
    <location>
        <begin position="245"/>
        <end position="267"/>
    </location>
</feature>
<keyword evidence="2 9" id="KW-0808">Transferase</keyword>
<feature type="binding site" evidence="9">
    <location>
        <position position="749"/>
    </location>
    <ligand>
        <name>Mg(2+)</name>
        <dbReference type="ChEBI" id="CHEBI:18420"/>
    </ligand>
</feature>
<dbReference type="InterPro" id="IPR005829">
    <property type="entry name" value="Sugar_transporter_CS"/>
</dbReference>
<dbReference type="PRINTS" id="PR00471">
    <property type="entry name" value="ACETATEKNASE"/>
</dbReference>
<dbReference type="GO" id="GO:0005524">
    <property type="term" value="F:ATP binding"/>
    <property type="evidence" value="ECO:0007669"/>
    <property type="project" value="UniProtKB-KW"/>
</dbReference>
<accession>A0A0L0N8L1</accession>
<dbReference type="PROSITE" id="PS01076">
    <property type="entry name" value="ACETATE_KINASE_2"/>
    <property type="match status" value="1"/>
</dbReference>
<dbReference type="NCBIfam" id="TIGR00016">
    <property type="entry name" value="ackA"/>
    <property type="match status" value="1"/>
</dbReference>
<dbReference type="OrthoDB" id="433512at2759"/>
<keyword evidence="4 9" id="KW-0547">Nucleotide-binding</keyword>
<dbReference type="PANTHER" id="PTHR21060:SF15">
    <property type="entry name" value="ACETATE KINASE-RELATED"/>
    <property type="match status" value="1"/>
</dbReference>
<comment type="cofactor">
    <cofactor evidence="9">
        <name>Mg(2+)</name>
        <dbReference type="ChEBI" id="CHEBI:18420"/>
    </cofactor>
</comment>
<comment type="similarity">
    <text evidence="9">Belongs to the acetokinase family.</text>
</comment>
<dbReference type="GO" id="GO:0000287">
    <property type="term" value="F:magnesium ion binding"/>
    <property type="evidence" value="ECO:0007669"/>
    <property type="project" value="UniProtKB-UniRule"/>
</dbReference>
<dbReference type="Pfam" id="PF00083">
    <property type="entry name" value="Sugar_tr"/>
    <property type="match status" value="2"/>
</dbReference>
<dbReference type="PROSITE" id="PS01075">
    <property type="entry name" value="ACETATE_KINASE_1"/>
    <property type="match status" value="1"/>
</dbReference>
<dbReference type="HAMAP" id="MF_00020">
    <property type="entry name" value="Acetate_kinase"/>
    <property type="match status" value="1"/>
</dbReference>
<feature type="transmembrane region" description="Helical" evidence="11">
    <location>
        <begin position="124"/>
        <end position="144"/>
    </location>
</feature>
<feature type="transmembrane region" description="Helical" evidence="11">
    <location>
        <begin position="97"/>
        <end position="118"/>
    </location>
</feature>
<keyword evidence="9" id="KW-0460">Magnesium</keyword>
<feature type="compositionally biased region" description="Basic and acidic residues" evidence="10">
    <location>
        <begin position="1"/>
        <end position="13"/>
    </location>
</feature>
<dbReference type="PROSITE" id="PS50850">
    <property type="entry name" value="MFS"/>
    <property type="match status" value="1"/>
</dbReference>
<evidence type="ECO:0000256" key="2">
    <source>
        <dbReference type="ARBA" id="ARBA00022679"/>
    </source>
</evidence>
<organism evidence="13 14">
    <name type="scientific">Tolypocladium ophioglossoides (strain CBS 100239)</name>
    <name type="common">Snaketongue truffleclub</name>
    <name type="synonym">Elaphocordyceps ophioglossoides</name>
    <dbReference type="NCBI Taxonomy" id="1163406"/>
    <lineage>
        <taxon>Eukaryota</taxon>
        <taxon>Fungi</taxon>
        <taxon>Dikarya</taxon>
        <taxon>Ascomycota</taxon>
        <taxon>Pezizomycotina</taxon>
        <taxon>Sordariomycetes</taxon>
        <taxon>Hypocreomycetidae</taxon>
        <taxon>Hypocreales</taxon>
        <taxon>Ophiocordycipitaceae</taxon>
        <taxon>Tolypocladium</taxon>
    </lineage>
</organism>
<keyword evidence="5 9" id="KW-0418">Kinase</keyword>
<dbReference type="InterPro" id="IPR023865">
    <property type="entry name" value="Aliphatic_acid_kinase_CS"/>
</dbReference>
<evidence type="ECO:0000256" key="1">
    <source>
        <dbReference type="ARBA" id="ARBA00004141"/>
    </source>
</evidence>
<dbReference type="Gene3D" id="3.30.420.40">
    <property type="match status" value="2"/>
</dbReference>
<comment type="catalytic activity">
    <reaction evidence="9">
        <text>acetate + ATP = acetyl phosphate + ADP</text>
        <dbReference type="Rhea" id="RHEA:11352"/>
        <dbReference type="ChEBI" id="CHEBI:22191"/>
        <dbReference type="ChEBI" id="CHEBI:30089"/>
        <dbReference type="ChEBI" id="CHEBI:30616"/>
        <dbReference type="ChEBI" id="CHEBI:456216"/>
        <dbReference type="EC" id="2.7.2.1"/>
    </reaction>
</comment>
<evidence type="ECO:0000259" key="12">
    <source>
        <dbReference type="PROSITE" id="PS50850"/>
    </source>
</evidence>
<evidence type="ECO:0000256" key="11">
    <source>
        <dbReference type="SAM" id="Phobius"/>
    </source>
</evidence>
<feature type="binding site" evidence="9">
    <location>
        <position position="756"/>
    </location>
    <ligand>
        <name>ATP</name>
        <dbReference type="ChEBI" id="CHEBI:30616"/>
    </ligand>
</feature>
<feature type="transmembrane region" description="Helical" evidence="11">
    <location>
        <begin position="151"/>
        <end position="170"/>
    </location>
</feature>
<evidence type="ECO:0000256" key="7">
    <source>
        <dbReference type="ARBA" id="ARBA00022989"/>
    </source>
</evidence>
<evidence type="ECO:0000313" key="14">
    <source>
        <dbReference type="Proteomes" id="UP000036947"/>
    </source>
</evidence>
<dbReference type="PANTHER" id="PTHR21060">
    <property type="entry name" value="ACETATE KINASE"/>
    <property type="match status" value="1"/>
</dbReference>
<name>A0A0L0N8L1_TOLOC</name>
<feature type="transmembrane region" description="Helical" evidence="11">
    <location>
        <begin position="340"/>
        <end position="360"/>
    </location>
</feature>
<feature type="transmembrane region" description="Helical" evidence="11">
    <location>
        <begin position="490"/>
        <end position="513"/>
    </location>
</feature>
<evidence type="ECO:0000256" key="9">
    <source>
        <dbReference type="HAMAP-Rule" id="MF_03131"/>
    </source>
</evidence>
<dbReference type="EC" id="2.7.2.1" evidence="9"/>
<dbReference type="STRING" id="1163406.A0A0L0N8L1"/>
<dbReference type="InterPro" id="IPR036259">
    <property type="entry name" value="MFS_trans_sf"/>
</dbReference>
<feature type="site" description="Transition state stabilizer" evidence="9">
    <location>
        <position position="930"/>
    </location>
</feature>
<comment type="subcellular location">
    <subcellularLocation>
        <location evidence="1">Membrane</location>
        <topology evidence="1">Multi-pass membrane protein</topology>
    </subcellularLocation>
</comment>
<keyword evidence="9" id="KW-0479">Metal-binding</keyword>
<dbReference type="InterPro" id="IPR004372">
    <property type="entry name" value="Ac/propionate_kinase"/>
</dbReference>
<dbReference type="GO" id="GO:0016020">
    <property type="term" value="C:membrane"/>
    <property type="evidence" value="ECO:0007669"/>
    <property type="project" value="UniProtKB-SubCell"/>
</dbReference>
<dbReference type="InterPro" id="IPR020846">
    <property type="entry name" value="MFS_dom"/>
</dbReference>
<feature type="transmembrane region" description="Helical" evidence="11">
    <location>
        <begin position="525"/>
        <end position="546"/>
    </location>
</feature>
<dbReference type="Pfam" id="PF00871">
    <property type="entry name" value="Acetate_kinase"/>
    <property type="match status" value="1"/>
</dbReference>
<dbReference type="GO" id="GO:0006083">
    <property type="term" value="P:acetate metabolic process"/>
    <property type="evidence" value="ECO:0007669"/>
    <property type="project" value="TreeGrafter"/>
</dbReference>
<dbReference type="SUPFAM" id="SSF53067">
    <property type="entry name" value="Actin-like ATPase domain"/>
    <property type="match status" value="2"/>
</dbReference>
<dbReference type="GO" id="GO:0006085">
    <property type="term" value="P:acetyl-CoA biosynthetic process"/>
    <property type="evidence" value="ECO:0007669"/>
    <property type="project" value="UniProtKB-UniRule"/>
</dbReference>
<feature type="site" description="Transition state stabilizer" evidence="9">
    <location>
        <position position="991"/>
    </location>
</feature>
<evidence type="ECO:0000313" key="13">
    <source>
        <dbReference type="EMBL" id="KND90359.1"/>
    </source>
</evidence>
<keyword evidence="6 9" id="KW-0067">ATP-binding</keyword>
<evidence type="ECO:0000256" key="4">
    <source>
        <dbReference type="ARBA" id="ARBA00022741"/>
    </source>
</evidence>
<evidence type="ECO:0000256" key="8">
    <source>
        <dbReference type="ARBA" id="ARBA00023136"/>
    </source>
</evidence>
<keyword evidence="7 11" id="KW-1133">Transmembrane helix</keyword>
<dbReference type="GO" id="GO:0008776">
    <property type="term" value="F:acetate kinase activity"/>
    <property type="evidence" value="ECO:0007669"/>
    <property type="project" value="UniProtKB-UniRule"/>
</dbReference>
<feature type="binding site" evidence="9">
    <location>
        <position position="842"/>
    </location>
    <ligand>
        <name>substrate</name>
    </ligand>
</feature>
<reference evidence="13 14" key="1">
    <citation type="journal article" date="2015" name="BMC Genomics">
        <title>The genome of the truffle-parasite Tolypocladium ophioglossoides and the evolution of antifungal peptaibiotics.</title>
        <authorList>
            <person name="Quandt C.A."/>
            <person name="Bushley K.E."/>
            <person name="Spatafora J.W."/>
        </authorList>
    </citation>
    <scope>NUCLEOTIDE SEQUENCE [LARGE SCALE GENOMIC DNA]</scope>
    <source>
        <strain evidence="13 14">CBS 100239</strain>
    </source>
</reference>
<feature type="active site" description="Proton donor/acceptor" evidence="9">
    <location>
        <position position="898"/>
    </location>
</feature>
<feature type="binding site" evidence="9">
    <location>
        <position position="1142"/>
    </location>
    <ligand>
        <name>Mg(2+)</name>
        <dbReference type="ChEBI" id="CHEBI:18420"/>
    </ligand>
</feature>
<evidence type="ECO:0000256" key="6">
    <source>
        <dbReference type="ARBA" id="ARBA00022840"/>
    </source>
</evidence>
<dbReference type="AlphaFoldDB" id="A0A0L0N8L1"/>
<gene>
    <name evidence="13" type="ORF">TOPH_04883</name>
</gene>
<protein>
    <recommendedName>
        <fullName evidence="9">Probable acetate kinase</fullName>
        <ecNumber evidence="9">2.7.2.1</ecNumber>
    </recommendedName>
    <alternativeName>
        <fullName evidence="9">Acetokinase</fullName>
    </alternativeName>
</protein>
<feature type="region of interest" description="Disordered" evidence="10">
    <location>
        <begin position="1"/>
        <end position="30"/>
    </location>
</feature>
<evidence type="ECO:0000256" key="3">
    <source>
        <dbReference type="ARBA" id="ARBA00022692"/>
    </source>
</evidence>
<dbReference type="PROSITE" id="PS00217">
    <property type="entry name" value="SUGAR_TRANSPORT_2"/>
    <property type="match status" value="1"/>
</dbReference>
<dbReference type="InterPro" id="IPR005828">
    <property type="entry name" value="MFS_sugar_transport-like"/>
</dbReference>
<keyword evidence="8 11" id="KW-0472">Membrane</keyword>
<sequence length="1157" mass="127036">MLAEFKRDLHDMSADPSSTRRRNRGFLGPDSSALPAQDVQDRHQLRYELDLNSWNLRIWGVAASGFLTDSYNLFSTNVILASVAFVYYPDGRQWPSLLINLFTLLGSVIGQLLFGFLADWYGRTRLYGIELVLVIVSTIGVATSSNGYGDLSFLALFFWWRFIMGVGIGAEYPLSAVITSEWSSTQSRATMLSSVFLMQPVGQALAQLVGLFVLLGFDNSKQLQTLRCGLDAAHDDECRKAVDGIWRIVIGSGAVPALLAIIFRFFLFDCGLYSLEVRNKPSLAIQNTQRVYGAPSAGFANSFQMQPQTHGVRPEMSPRPMPVQFSKEDLYNYFIRDGNWYYLLGTAATWFFLDVSFYGLSLDNRKTLSDMWATAGPTPIDERLECWSSTLPGGQSLVPSWRQNGLPVWQTDATHPCNTIYDVLIEQTKQYLLTVSLASIAGSVCFIFFANRIPRRQWLTASFLILAVFFVITGAVYYRVNRSPAAPATVVFVALCHFMFNFGANTLTFIIPAEIFPTCYRCTCHGISAAAGKLGSIVAVAVVYGINGAYKSQTRQGLIFLLFGSVAAFGAIFSWAFLPDSQRRVVEDDGRSFLETKDLEELGEGRERARQGGEAVTFREKWEGIKRRREATRRRRNESPQSLALARGRWMRRHRPARPSEHLGRLGVQLVEARRRHDVRVLLQRVEPPLPARAGHGAEGEGGDVDVDEAERRAEEEGALAVSVPIGHCASGFRSATNAAAMKVILSINAGSSSVKISVYSYSADGNAAPRQIADTQVSGLTAPPAQLRYSRSGKSIIKDRKVDGDVQSQDDAFRLLLKTLIDDAELREVGSKGDIAMACHRIVHGGDYDDSKVITKETYHHLEELSDLAPLHNGPALDIVDSCIKQLPGAINVACFDSQFHATIPPHISTYPIDQEIAKKNRLRKYGFHGISYAFIARSVAEFLGKSLAELNIIALHLGSGASACAIKGGKSWDTSMGLTPLAGLPGATRSGSVDPSLVFHYASDVGKLSPASTKDLHISKAEEILNKESGWKSLTGTTDFGVIAGSDEPQHKLAFDLLVDRICGFVGSYYVSLQGQVDALVFAGGIGERSSKLRSAVVERAGCLGFAVDEKRNGGYGDAVVRDVGADDARHRVLVCQTDEQFEMARACAVKEELW</sequence>
<feature type="transmembrane region" description="Helical" evidence="11">
    <location>
        <begin position="558"/>
        <end position="578"/>
    </location>
</feature>
<dbReference type="Gene3D" id="1.20.1250.20">
    <property type="entry name" value="MFS general substrate transporter like domains"/>
    <property type="match status" value="2"/>
</dbReference>
<feature type="binding site" evidence="9">
    <location>
        <begin position="958"/>
        <end position="962"/>
    </location>
    <ligand>
        <name>ATP</name>
        <dbReference type="ChEBI" id="CHEBI:30616"/>
    </ligand>
</feature>
<keyword evidence="3 11" id="KW-0812">Transmembrane</keyword>
<dbReference type="SUPFAM" id="SSF103473">
    <property type="entry name" value="MFS general substrate transporter"/>
    <property type="match status" value="1"/>
</dbReference>
<proteinExistence type="inferred from homology"/>
<comment type="caution">
    <text evidence="13">The sequence shown here is derived from an EMBL/GenBank/DDBJ whole genome shotgun (WGS) entry which is preliminary data.</text>
</comment>
<dbReference type="Proteomes" id="UP000036947">
    <property type="component" value="Unassembled WGS sequence"/>
</dbReference>
<feature type="transmembrane region" description="Helical" evidence="11">
    <location>
        <begin position="431"/>
        <end position="451"/>
    </location>
</feature>
<keyword evidence="14" id="KW-1185">Reference proteome</keyword>
<comment type="caution">
    <text evidence="9">Lacks conserved residue(s) required for the propagation of feature annotation.</text>
</comment>
<dbReference type="InterPro" id="IPR043129">
    <property type="entry name" value="ATPase_NBD"/>
</dbReference>